<evidence type="ECO:0000259" key="1">
    <source>
        <dbReference type="PROSITE" id="PS50011"/>
    </source>
</evidence>
<name>A0AAN7TP50_9PEZI</name>
<sequence>MALEGSELVGLAKLDADLSPDGLTTRIKYWSASTWGYGSVQEEAVWQRGSRLGAGGFGEVYKEEATAGEQFGAVRAVKIIQKPTLQHRGSIRYDRELEAVAQFSQQKANYTIIQRLGWPAF</sequence>
<proteinExistence type="predicted"/>
<dbReference type="InterPro" id="IPR011009">
    <property type="entry name" value="Kinase-like_dom_sf"/>
</dbReference>
<dbReference type="Proteomes" id="UP001310890">
    <property type="component" value="Unassembled WGS sequence"/>
</dbReference>
<accession>A0AAN7TP50</accession>
<dbReference type="GO" id="GO:0004672">
    <property type="term" value="F:protein kinase activity"/>
    <property type="evidence" value="ECO:0007669"/>
    <property type="project" value="InterPro"/>
</dbReference>
<dbReference type="PROSITE" id="PS50011">
    <property type="entry name" value="PROTEIN_KINASE_DOM"/>
    <property type="match status" value="1"/>
</dbReference>
<protein>
    <recommendedName>
        <fullName evidence="1">Protein kinase domain-containing protein</fullName>
    </recommendedName>
</protein>
<dbReference type="GO" id="GO:0005524">
    <property type="term" value="F:ATP binding"/>
    <property type="evidence" value="ECO:0007669"/>
    <property type="project" value="InterPro"/>
</dbReference>
<evidence type="ECO:0000313" key="2">
    <source>
        <dbReference type="EMBL" id="KAK5115764.1"/>
    </source>
</evidence>
<dbReference type="Gene3D" id="3.30.200.20">
    <property type="entry name" value="Phosphorylase Kinase, domain 1"/>
    <property type="match status" value="1"/>
</dbReference>
<dbReference type="EMBL" id="JAVRRL010000011">
    <property type="protein sequence ID" value="KAK5115764.1"/>
    <property type="molecule type" value="Genomic_DNA"/>
</dbReference>
<comment type="caution">
    <text evidence="2">The sequence shown here is derived from an EMBL/GenBank/DDBJ whole genome shotgun (WGS) entry which is preliminary data.</text>
</comment>
<dbReference type="AlphaFoldDB" id="A0AAN7TP50"/>
<organism evidence="2 3">
    <name type="scientific">Meristemomyces frigidus</name>
    <dbReference type="NCBI Taxonomy" id="1508187"/>
    <lineage>
        <taxon>Eukaryota</taxon>
        <taxon>Fungi</taxon>
        <taxon>Dikarya</taxon>
        <taxon>Ascomycota</taxon>
        <taxon>Pezizomycotina</taxon>
        <taxon>Dothideomycetes</taxon>
        <taxon>Dothideomycetidae</taxon>
        <taxon>Mycosphaerellales</taxon>
        <taxon>Teratosphaeriaceae</taxon>
        <taxon>Meristemomyces</taxon>
    </lineage>
</organism>
<dbReference type="InterPro" id="IPR000719">
    <property type="entry name" value="Prot_kinase_dom"/>
</dbReference>
<gene>
    <name evidence="2" type="ORF">LTR62_000853</name>
</gene>
<dbReference type="SUPFAM" id="SSF56112">
    <property type="entry name" value="Protein kinase-like (PK-like)"/>
    <property type="match status" value="1"/>
</dbReference>
<feature type="domain" description="Protein kinase" evidence="1">
    <location>
        <begin position="46"/>
        <end position="121"/>
    </location>
</feature>
<evidence type="ECO:0000313" key="3">
    <source>
        <dbReference type="Proteomes" id="UP001310890"/>
    </source>
</evidence>
<reference evidence="2" key="1">
    <citation type="submission" date="2023-08" db="EMBL/GenBank/DDBJ databases">
        <title>Black Yeasts Isolated from many extreme environments.</title>
        <authorList>
            <person name="Coleine C."/>
            <person name="Stajich J.E."/>
            <person name="Selbmann L."/>
        </authorList>
    </citation>
    <scope>NUCLEOTIDE SEQUENCE</scope>
    <source>
        <strain evidence="2">CCFEE 5401</strain>
    </source>
</reference>